<evidence type="ECO:0000313" key="3">
    <source>
        <dbReference type="EMBL" id="PNZ65854.1"/>
    </source>
</evidence>
<dbReference type="CDD" id="cd08561">
    <property type="entry name" value="GDPD_cytoplasmic_ScUgpQ2_like"/>
    <property type="match status" value="1"/>
</dbReference>
<reference evidence="2" key="2">
    <citation type="submission" date="2023-07" db="EMBL/GenBank/DDBJ databases">
        <title>Evaluation of the beneficial properties of pineapple isolates.</title>
        <authorList>
            <person name="Adefiranye O."/>
        </authorList>
    </citation>
    <scope>NUCLEOTIDE SEQUENCE</scope>
    <source>
        <strain evidence="2">PAPLE_T1</strain>
    </source>
</reference>
<dbReference type="EMBL" id="PPQW01000098">
    <property type="protein sequence ID" value="PNZ65854.1"/>
    <property type="molecule type" value="Genomic_DNA"/>
</dbReference>
<dbReference type="Pfam" id="PF03009">
    <property type="entry name" value="GDPD"/>
    <property type="match status" value="1"/>
</dbReference>
<dbReference type="GO" id="GO:0006629">
    <property type="term" value="P:lipid metabolic process"/>
    <property type="evidence" value="ECO:0007669"/>
    <property type="project" value="InterPro"/>
</dbReference>
<dbReference type="RefSeq" id="WP_059106585.1">
    <property type="nucleotide sequence ID" value="NZ_AP024589.1"/>
</dbReference>
<organism evidence="3 4">
    <name type="scientific">Staphylococcus auricularis</name>
    <dbReference type="NCBI Taxonomy" id="29379"/>
    <lineage>
        <taxon>Bacteria</taxon>
        <taxon>Bacillati</taxon>
        <taxon>Bacillota</taxon>
        <taxon>Bacilli</taxon>
        <taxon>Bacillales</taxon>
        <taxon>Staphylococcaceae</taxon>
        <taxon>Staphylococcus</taxon>
    </lineage>
</organism>
<proteinExistence type="predicted"/>
<name>A0AAP8TSD9_9STAP</name>
<evidence type="ECO:0000313" key="2">
    <source>
        <dbReference type="EMBL" id="MDN4532303.1"/>
    </source>
</evidence>
<dbReference type="PANTHER" id="PTHR46211:SF1">
    <property type="entry name" value="GLYCEROPHOSPHODIESTER PHOSPHODIESTERASE, CYTOPLASMIC"/>
    <property type="match status" value="1"/>
</dbReference>
<dbReference type="GO" id="GO:0008081">
    <property type="term" value="F:phosphoric diester hydrolase activity"/>
    <property type="evidence" value="ECO:0007669"/>
    <property type="project" value="InterPro"/>
</dbReference>
<feature type="domain" description="GP-PDE" evidence="1">
    <location>
        <begin position="46"/>
        <end position="302"/>
    </location>
</feature>
<dbReference type="Proteomes" id="UP001171687">
    <property type="component" value="Unassembled WGS sequence"/>
</dbReference>
<accession>A0AAP8TSD9</accession>
<dbReference type="InterPro" id="IPR030395">
    <property type="entry name" value="GP_PDE_dom"/>
</dbReference>
<protein>
    <submittedName>
        <fullName evidence="3">Glycerophosphodiester phosphodiesterase</fullName>
    </submittedName>
</protein>
<dbReference type="Gene3D" id="3.20.20.190">
    <property type="entry name" value="Phosphatidylinositol (PI) phosphodiesterase"/>
    <property type="match status" value="1"/>
</dbReference>
<sequence length="305" mass="34602">MKNFKQSLTTLSLGALSIAGSLFLFNKFKKEPVPKSVPAFFAEPAPYIFAHRGGMAERPEQTKLAFDHAAELGLDGFETDVRLTKDHQLVVFHDDMVDRTTNGSGFVYEHTLDELKRLDAGYYFKDINGNTPYRDHEDAKILSFEQLLIFYPNQLINVDIKDHPDTEAGKIAPKVMYETIKDHYAQNRVLVTSFHKENIAAFNRYSNGDVALGASEQEVAEGFIKFMLGLGKSFETTENTFQMPTSFKGIKLTWPKFIQWLLESNIVPGFYGINSFDEMKDLADLGVHTLVTDYPELGARFKNHH</sequence>
<evidence type="ECO:0000259" key="1">
    <source>
        <dbReference type="PROSITE" id="PS51704"/>
    </source>
</evidence>
<dbReference type="SUPFAM" id="SSF51695">
    <property type="entry name" value="PLC-like phosphodiesterases"/>
    <property type="match status" value="1"/>
</dbReference>
<dbReference type="PROSITE" id="PS51704">
    <property type="entry name" value="GP_PDE"/>
    <property type="match status" value="1"/>
</dbReference>
<dbReference type="AlphaFoldDB" id="A0AAP8TSD9"/>
<dbReference type="EMBL" id="JAUHQC010000006">
    <property type="protein sequence ID" value="MDN4532303.1"/>
    <property type="molecule type" value="Genomic_DNA"/>
</dbReference>
<gene>
    <name evidence="3" type="ORF">CD158_10420</name>
    <name evidence="2" type="ORF">QYH67_01710</name>
</gene>
<comment type="caution">
    <text evidence="3">The sequence shown here is derived from an EMBL/GenBank/DDBJ whole genome shotgun (WGS) entry which is preliminary data.</text>
</comment>
<reference evidence="3 4" key="1">
    <citation type="submission" date="2017-08" db="EMBL/GenBank/DDBJ databases">
        <title>Draft genome sequences of 64 type strains of genus Staph aureus.</title>
        <authorList>
            <person name="Cole K."/>
            <person name="Golubchik T."/>
            <person name="Russell J."/>
            <person name="Foster D."/>
            <person name="Llewelyn M."/>
            <person name="Wilson D."/>
            <person name="Crook D."/>
            <person name="Paul J."/>
        </authorList>
    </citation>
    <scope>NUCLEOTIDE SEQUENCE [LARGE SCALE GENOMIC DNA]</scope>
    <source>
        <strain evidence="3 4">NCTC 12101</strain>
    </source>
</reference>
<dbReference type="InterPro" id="IPR017946">
    <property type="entry name" value="PLC-like_Pdiesterase_TIM-brl"/>
</dbReference>
<dbReference type="PANTHER" id="PTHR46211">
    <property type="entry name" value="GLYCEROPHOSPHORYL DIESTER PHOSPHODIESTERASE"/>
    <property type="match status" value="1"/>
</dbReference>
<evidence type="ECO:0000313" key="4">
    <source>
        <dbReference type="Proteomes" id="UP000242470"/>
    </source>
</evidence>
<dbReference type="GeneID" id="64982523"/>
<dbReference type="Proteomes" id="UP000242470">
    <property type="component" value="Unassembled WGS sequence"/>
</dbReference>